<sequence>MSFNRLKNIFNSKPKKPHLLIAGVDLKFIVPAIKYLEKYYEIKVDEWDWNIDKNVPSKSVELLKWADIILCEWMEYYTPWYSQNVSKNQKLFIRAHRYEITLDYGNMINFENVCGVITINYFLLEIFSNVFRIPREKMFVLNNFIETSIYSSIKNKYYSKHVALVGYAPSYKGYMRALNILNQLKEHDDFKLYLYGKDYTQMHWKDNPEQIEYFNACEEFIEENSLGDSIVNRGWVERKDMFQDIGYVLSLSDIEGSHLSPTEAFADSTISLLIKWPGVEYVYPRKLIFEGIDEIVRFILDTYSDSVKYSHISSRLRKYCIDEFGEEYFANGLKEIFDKSCSSDSRTVVSFKNPVFDNVVLIDSEDEIPNVISSNEKVSLMISSNVESHRIKNIYQRFASPDVKVYSQNFFDNLDEAYSFIELCNEIHDSDVSFF</sequence>
<protein>
    <submittedName>
        <fullName evidence="1">Glycosyltransferase family 4 protein</fullName>
    </submittedName>
</protein>
<proteinExistence type="predicted"/>
<accession>A0A8T3VGG1</accession>
<dbReference type="Gene3D" id="3.40.50.2000">
    <property type="entry name" value="Glycogen Phosphorylase B"/>
    <property type="match status" value="1"/>
</dbReference>
<dbReference type="EMBL" id="SUTK01000016">
    <property type="protein sequence ID" value="MBE6501718.1"/>
    <property type="molecule type" value="Genomic_DNA"/>
</dbReference>
<dbReference type="Proteomes" id="UP000783037">
    <property type="component" value="Unassembled WGS sequence"/>
</dbReference>
<comment type="caution">
    <text evidence="1">The sequence shown here is derived from an EMBL/GenBank/DDBJ whole genome shotgun (WGS) entry which is preliminary data.</text>
</comment>
<gene>
    <name evidence="1" type="ORF">E7Z79_04680</name>
</gene>
<dbReference type="AlphaFoldDB" id="A0A8T3VGG1"/>
<evidence type="ECO:0000313" key="2">
    <source>
        <dbReference type="Proteomes" id="UP000783037"/>
    </source>
</evidence>
<dbReference type="SUPFAM" id="SSF53756">
    <property type="entry name" value="UDP-Glycosyltransferase/glycogen phosphorylase"/>
    <property type="match status" value="1"/>
</dbReference>
<organism evidence="1 2">
    <name type="scientific">Methanobrevibacter thaueri</name>
    <dbReference type="NCBI Taxonomy" id="190975"/>
    <lineage>
        <taxon>Archaea</taxon>
        <taxon>Methanobacteriati</taxon>
        <taxon>Methanobacteriota</taxon>
        <taxon>Methanomada group</taxon>
        <taxon>Methanobacteria</taxon>
        <taxon>Methanobacteriales</taxon>
        <taxon>Methanobacteriaceae</taxon>
        <taxon>Methanobrevibacter</taxon>
    </lineage>
</organism>
<name>A0A8T3VGG1_9EURY</name>
<reference evidence="1" key="1">
    <citation type="submission" date="2019-04" db="EMBL/GenBank/DDBJ databases">
        <title>Evolution of Biomass-Degrading Anaerobic Consortia Revealed by Metagenomics.</title>
        <authorList>
            <person name="Peng X."/>
        </authorList>
    </citation>
    <scope>NUCLEOTIDE SEQUENCE</scope>
    <source>
        <strain evidence="1">SIG18</strain>
    </source>
</reference>
<evidence type="ECO:0000313" key="1">
    <source>
        <dbReference type="EMBL" id="MBE6501718.1"/>
    </source>
</evidence>
<dbReference type="RefSeq" id="WP_303738819.1">
    <property type="nucleotide sequence ID" value="NZ_SUTK01000016.1"/>
</dbReference>